<reference evidence="2 3" key="1">
    <citation type="submission" date="2021-06" db="EMBL/GenBank/DDBJ databases">
        <authorList>
            <person name="Palmer J.M."/>
        </authorList>
    </citation>
    <scope>NUCLEOTIDE SEQUENCE [LARGE SCALE GENOMIC DNA]</scope>
    <source>
        <strain evidence="2 3">GA_2019</strain>
        <tissue evidence="2">Muscle</tissue>
    </source>
</reference>
<dbReference type="PANTHER" id="PTHR21437:SF2">
    <property type="entry name" value="ANKYRIN REPEAT AND FIBRONECTIN TYPE-III DOMAIN-CONTAINING PROTEIN 1-LIKE"/>
    <property type="match status" value="1"/>
</dbReference>
<dbReference type="InterPro" id="IPR039269">
    <property type="entry name" value="ANKFN1"/>
</dbReference>
<proteinExistence type="predicted"/>
<gene>
    <name evidence="2" type="ORF">GOODEAATRI_022108</name>
</gene>
<feature type="compositionally biased region" description="Basic and acidic residues" evidence="1">
    <location>
        <begin position="333"/>
        <end position="344"/>
    </location>
</feature>
<dbReference type="EMBL" id="JAHRIO010052201">
    <property type="protein sequence ID" value="MEQ2175866.1"/>
    <property type="molecule type" value="Genomic_DNA"/>
</dbReference>
<evidence type="ECO:0000313" key="3">
    <source>
        <dbReference type="Proteomes" id="UP001476798"/>
    </source>
</evidence>
<protein>
    <submittedName>
        <fullName evidence="2">Uncharacterized protein</fullName>
    </submittedName>
</protein>
<organism evidence="2 3">
    <name type="scientific">Goodea atripinnis</name>
    <dbReference type="NCBI Taxonomy" id="208336"/>
    <lineage>
        <taxon>Eukaryota</taxon>
        <taxon>Metazoa</taxon>
        <taxon>Chordata</taxon>
        <taxon>Craniata</taxon>
        <taxon>Vertebrata</taxon>
        <taxon>Euteleostomi</taxon>
        <taxon>Actinopterygii</taxon>
        <taxon>Neopterygii</taxon>
        <taxon>Teleostei</taxon>
        <taxon>Neoteleostei</taxon>
        <taxon>Acanthomorphata</taxon>
        <taxon>Ovalentaria</taxon>
        <taxon>Atherinomorphae</taxon>
        <taxon>Cyprinodontiformes</taxon>
        <taxon>Goodeidae</taxon>
        <taxon>Goodea</taxon>
    </lineage>
</organism>
<sequence length="366" mass="40096">MSRGIKQLFHPPDPPFHWIPLDRLEKNRSRTPLLPEPTAMDTLYEQLKVSFSVDQIRVLVPQRIPNLLCHTRAYQINTLSKTNESNAKCGKGSDYSGFQYCQGWVRLELDTHLAQQALREALDTKEVQEARERLNNITDLSRSSVSVPLPISRKSVSTPEGITVVPEDAALTLMEGVVKGGYPVDISSQSTAHLTSISLPERGNPMALTESGLHPAAVAQLEATVLDTMDFTPSIADVIQPMEMAELVDILPTLSLIEENPSGPFTPSVIDMLNNFGHGIGEENSHFVFEDSSLIRDDEGASEPNCVSREEVTPSSTTVNASESNAPVSGCDFPREVAEMKEAPSRGASFPVRSLVEWDRPSTSSS</sequence>
<keyword evidence="3" id="KW-1185">Reference proteome</keyword>
<name>A0ABV0NWR2_9TELE</name>
<evidence type="ECO:0000313" key="2">
    <source>
        <dbReference type="EMBL" id="MEQ2175866.1"/>
    </source>
</evidence>
<dbReference type="Proteomes" id="UP001476798">
    <property type="component" value="Unassembled WGS sequence"/>
</dbReference>
<evidence type="ECO:0000256" key="1">
    <source>
        <dbReference type="SAM" id="MobiDB-lite"/>
    </source>
</evidence>
<comment type="caution">
    <text evidence="2">The sequence shown here is derived from an EMBL/GenBank/DDBJ whole genome shotgun (WGS) entry which is preliminary data.</text>
</comment>
<feature type="region of interest" description="Disordered" evidence="1">
    <location>
        <begin position="298"/>
        <end position="366"/>
    </location>
</feature>
<dbReference type="PANTHER" id="PTHR21437">
    <property type="entry name" value="WIDE AWAKE"/>
    <property type="match status" value="1"/>
</dbReference>
<accession>A0ABV0NWR2</accession>
<feature type="compositionally biased region" description="Polar residues" evidence="1">
    <location>
        <begin position="313"/>
        <end position="327"/>
    </location>
</feature>